<evidence type="ECO:0000313" key="2">
    <source>
        <dbReference type="EMBL" id="PLW41806.1"/>
    </source>
</evidence>
<name>A0A2N5UW02_9BASI</name>
<reference evidence="2 3" key="1">
    <citation type="submission" date="2017-11" db="EMBL/GenBank/DDBJ databases">
        <title>De novo assembly and phasing of dikaryotic genomes from two isolates of Puccinia coronata f. sp. avenae, the causal agent of oat crown rust.</title>
        <authorList>
            <person name="Miller M.E."/>
            <person name="Zhang Y."/>
            <person name="Omidvar V."/>
            <person name="Sperschneider J."/>
            <person name="Schwessinger B."/>
            <person name="Raley C."/>
            <person name="Palmer J.M."/>
            <person name="Garnica D."/>
            <person name="Upadhyaya N."/>
            <person name="Rathjen J."/>
            <person name="Taylor J.M."/>
            <person name="Park R.F."/>
            <person name="Dodds P.N."/>
            <person name="Hirsch C.D."/>
            <person name="Kianian S.F."/>
            <person name="Figueroa M."/>
        </authorList>
    </citation>
    <scope>NUCLEOTIDE SEQUENCE [LARGE SCALE GENOMIC DNA]</scope>
    <source>
        <strain evidence="2">12NC29</strain>
    </source>
</reference>
<dbReference type="EMBL" id="PGCJ01000165">
    <property type="protein sequence ID" value="PLW41806.1"/>
    <property type="molecule type" value="Genomic_DNA"/>
</dbReference>
<comment type="caution">
    <text evidence="2">The sequence shown here is derived from an EMBL/GenBank/DDBJ whole genome shotgun (WGS) entry which is preliminary data.</text>
</comment>
<protein>
    <submittedName>
        <fullName evidence="2">Uncharacterized protein</fullName>
    </submittedName>
</protein>
<dbReference type="AlphaFoldDB" id="A0A2N5UW02"/>
<proteinExistence type="predicted"/>
<keyword evidence="3" id="KW-1185">Reference proteome</keyword>
<sequence>MFWIKRDISIERNQTQLPATSSTGKQFSNSTEIQISLSNGGARVPAERSAAAKPCRREGGFPAAAFTPRQSSNQGGDRVRNDQNMCG</sequence>
<accession>A0A2N5UW02</accession>
<gene>
    <name evidence="2" type="ORF">PCANC_11498</name>
</gene>
<evidence type="ECO:0000256" key="1">
    <source>
        <dbReference type="SAM" id="MobiDB-lite"/>
    </source>
</evidence>
<organism evidence="2 3">
    <name type="scientific">Puccinia coronata f. sp. avenae</name>
    <dbReference type="NCBI Taxonomy" id="200324"/>
    <lineage>
        <taxon>Eukaryota</taxon>
        <taxon>Fungi</taxon>
        <taxon>Dikarya</taxon>
        <taxon>Basidiomycota</taxon>
        <taxon>Pucciniomycotina</taxon>
        <taxon>Pucciniomycetes</taxon>
        <taxon>Pucciniales</taxon>
        <taxon>Pucciniaceae</taxon>
        <taxon>Puccinia</taxon>
    </lineage>
</organism>
<evidence type="ECO:0000313" key="3">
    <source>
        <dbReference type="Proteomes" id="UP000235388"/>
    </source>
</evidence>
<dbReference type="Proteomes" id="UP000235388">
    <property type="component" value="Unassembled WGS sequence"/>
</dbReference>
<feature type="region of interest" description="Disordered" evidence="1">
    <location>
        <begin position="38"/>
        <end position="87"/>
    </location>
</feature>